<sequence>MSGQFDFRASLLKTQELLSDTDRHRLHFLLGDDIPKYLRDDPSLTGTLRVLETLFDRSIINDQDCDYLIDAFSKIQCNDAAKRLQEYKQAHGQNSRQKFSLQDILLQDSVDDNMRMTEITPVTFRILPTETLSPTCTNLNLENGEVSSTLPCHNETTVYNYKYQWINQILKRPSNTCAWILLITAILILTSLALTVYIWFKYFGRLSFTPNCGSQNQPPNHISILRSKINLGHQIGILIWGYTILNVIQKYRTSRTMGGYNLPQIGHQYSIPKENPRLGIF</sequence>
<feature type="transmembrane region" description="Helical" evidence="1">
    <location>
        <begin position="231"/>
        <end position="248"/>
    </location>
</feature>
<dbReference type="Proteomes" id="UP000663865">
    <property type="component" value="Unassembled WGS sequence"/>
</dbReference>
<accession>A0A819BTE3</accession>
<dbReference type="AlphaFoldDB" id="A0A819BTE3"/>
<proteinExistence type="predicted"/>
<dbReference type="Proteomes" id="UP000663838">
    <property type="component" value="Unassembled WGS sequence"/>
</dbReference>
<dbReference type="SUPFAM" id="SSF47986">
    <property type="entry name" value="DEATH domain"/>
    <property type="match status" value="1"/>
</dbReference>
<evidence type="ECO:0000313" key="4">
    <source>
        <dbReference type="EMBL" id="CAF4849330.1"/>
    </source>
</evidence>
<dbReference type="GO" id="GO:0042981">
    <property type="term" value="P:regulation of apoptotic process"/>
    <property type="evidence" value="ECO:0007669"/>
    <property type="project" value="InterPro"/>
</dbReference>
<dbReference type="Gene3D" id="1.10.533.10">
    <property type="entry name" value="Death Domain, Fas"/>
    <property type="match status" value="1"/>
</dbReference>
<dbReference type="InterPro" id="IPR011029">
    <property type="entry name" value="DEATH-like_dom_sf"/>
</dbReference>
<dbReference type="PROSITE" id="PS50168">
    <property type="entry name" value="DED"/>
    <property type="match status" value="1"/>
</dbReference>
<comment type="caution">
    <text evidence="3">The sequence shown here is derived from an EMBL/GenBank/DDBJ whole genome shotgun (WGS) entry which is preliminary data.</text>
</comment>
<keyword evidence="1" id="KW-0472">Membrane</keyword>
<dbReference type="EMBL" id="CAJOBS010003216">
    <property type="protein sequence ID" value="CAF4849330.1"/>
    <property type="molecule type" value="Genomic_DNA"/>
</dbReference>
<keyword evidence="1" id="KW-0812">Transmembrane</keyword>
<evidence type="ECO:0000313" key="5">
    <source>
        <dbReference type="Proteomes" id="UP000663865"/>
    </source>
</evidence>
<evidence type="ECO:0000313" key="3">
    <source>
        <dbReference type="EMBL" id="CAF3799837.1"/>
    </source>
</evidence>
<dbReference type="InterPro" id="IPR001875">
    <property type="entry name" value="DED_dom"/>
</dbReference>
<keyword evidence="1" id="KW-1133">Transmembrane helix</keyword>
<dbReference type="EMBL" id="CAJNYV010006073">
    <property type="protein sequence ID" value="CAF3799837.1"/>
    <property type="molecule type" value="Genomic_DNA"/>
</dbReference>
<evidence type="ECO:0000259" key="2">
    <source>
        <dbReference type="PROSITE" id="PS50168"/>
    </source>
</evidence>
<feature type="domain" description="DED" evidence="2">
    <location>
        <begin position="6"/>
        <end position="86"/>
    </location>
</feature>
<name>A0A819BTE3_9BILA</name>
<gene>
    <name evidence="3" type="ORF">KIK155_LOCUS32368</name>
    <name evidence="4" type="ORF">TOA249_LOCUS26749</name>
</gene>
<feature type="transmembrane region" description="Helical" evidence="1">
    <location>
        <begin position="178"/>
        <end position="200"/>
    </location>
</feature>
<organism evidence="3 5">
    <name type="scientific">Rotaria socialis</name>
    <dbReference type="NCBI Taxonomy" id="392032"/>
    <lineage>
        <taxon>Eukaryota</taxon>
        <taxon>Metazoa</taxon>
        <taxon>Spiralia</taxon>
        <taxon>Gnathifera</taxon>
        <taxon>Rotifera</taxon>
        <taxon>Eurotatoria</taxon>
        <taxon>Bdelloidea</taxon>
        <taxon>Philodinida</taxon>
        <taxon>Philodinidae</taxon>
        <taxon>Rotaria</taxon>
    </lineage>
</organism>
<reference evidence="3" key="1">
    <citation type="submission" date="2021-02" db="EMBL/GenBank/DDBJ databases">
        <authorList>
            <person name="Nowell W R."/>
        </authorList>
    </citation>
    <scope>NUCLEOTIDE SEQUENCE</scope>
</reference>
<evidence type="ECO:0000256" key="1">
    <source>
        <dbReference type="SAM" id="Phobius"/>
    </source>
</evidence>
<protein>
    <recommendedName>
        <fullName evidence="2">DED domain-containing protein</fullName>
    </recommendedName>
</protein>